<reference evidence="7" key="1">
    <citation type="submission" date="2016-11" db="UniProtKB">
        <authorList>
            <consortium name="WormBaseParasite"/>
        </authorList>
    </citation>
    <scope>IDENTIFICATION</scope>
</reference>
<dbReference type="CDD" id="cd01099">
    <property type="entry name" value="PAN_AP_HGF"/>
    <property type="match status" value="1"/>
</dbReference>
<dbReference type="Proteomes" id="UP000582659">
    <property type="component" value="Unassembled WGS sequence"/>
</dbReference>
<dbReference type="SMART" id="SM00473">
    <property type="entry name" value="PAN_AP"/>
    <property type="match status" value="3"/>
</dbReference>
<feature type="domain" description="Apple" evidence="3">
    <location>
        <begin position="913"/>
        <end position="1000"/>
    </location>
</feature>
<evidence type="ECO:0000256" key="1">
    <source>
        <dbReference type="SAM" id="MobiDB-lite"/>
    </source>
</evidence>
<dbReference type="OrthoDB" id="5855977at2759"/>
<feature type="region of interest" description="Disordered" evidence="1">
    <location>
        <begin position="40"/>
        <end position="65"/>
    </location>
</feature>
<feature type="domain" description="Apple" evidence="3">
    <location>
        <begin position="815"/>
        <end position="904"/>
    </location>
</feature>
<evidence type="ECO:0000256" key="2">
    <source>
        <dbReference type="SAM" id="SignalP"/>
    </source>
</evidence>
<dbReference type="EMBL" id="CAJFDI010000001">
    <property type="protein sequence ID" value="CAD5209155.1"/>
    <property type="molecule type" value="Genomic_DNA"/>
</dbReference>
<dbReference type="SUPFAM" id="SSF57414">
    <property type="entry name" value="Hairpin loop containing domain-like"/>
    <property type="match status" value="2"/>
</dbReference>
<dbReference type="Gene3D" id="3.50.4.10">
    <property type="entry name" value="Hepatocyte Growth Factor"/>
    <property type="match status" value="1"/>
</dbReference>
<dbReference type="InterPro" id="IPR003609">
    <property type="entry name" value="Pan_app"/>
</dbReference>
<dbReference type="AlphaFoldDB" id="A0A1I7SAF2"/>
<dbReference type="Pfam" id="PF00024">
    <property type="entry name" value="PAN_1"/>
    <property type="match status" value="1"/>
</dbReference>
<dbReference type="Proteomes" id="UP000659654">
    <property type="component" value="Unassembled WGS sequence"/>
</dbReference>
<evidence type="ECO:0000313" key="5">
    <source>
        <dbReference type="Proteomes" id="UP000095284"/>
    </source>
</evidence>
<evidence type="ECO:0000313" key="7">
    <source>
        <dbReference type="WBParaSite" id="BXY_0999900.1"/>
    </source>
</evidence>
<dbReference type="WBParaSite" id="BXY_0999900.1">
    <property type="protein sequence ID" value="BXY_0999900.1"/>
    <property type="gene ID" value="BXY_0999900"/>
</dbReference>
<evidence type="ECO:0000313" key="4">
    <source>
        <dbReference type="EMBL" id="CAD5209155.1"/>
    </source>
</evidence>
<feature type="region of interest" description="Disordered" evidence="1">
    <location>
        <begin position="1011"/>
        <end position="1036"/>
    </location>
</feature>
<gene>
    <name evidence="4" type="ORF">BXYJ_LOCUS1301</name>
</gene>
<sequence>MKVNLCLSLVLLIRPLLALEDITDVDMMNFFVAQKFEPTESAGKSHGKNKEEGYRLAPPRKNLGPITTVPPDNFDWAYQKLNQTIFHEAIKEKETGENPYPSLPTLAFNDDPTPFTEANESNGRTVSFRNRLLSLSKSEDISGYLPRTTTQEPQLLASEDLKSTERLHRQIEPFKSNAFDEIDENTPPPPPPPDWAVRMMLSSNQAVPSDNDVTEEPFEVTDALETALSSTFDSLITSTEWSTKQVSEVPTMKMYPWEMQRGDIDIHDLPDGQAPAVPNPTFMPLSIRTPKYNNKQDNVLIPQDLPTDVDLPKIYTIGPRLVLPQMPPRPETPRPPAPSAPPTLIMRPTGQTRPTPPSHRGHENNLSEVPRPRSTLLPTFVTDDDIFGLGPSQPPSINLQEFASPPGIGLVSSPPSFNPDQVSVTVSPPTSTTPYYTEVLIPKHASSELRGYSPDLRPRVSTTPRPQQFHKFTKFKEHQFANYGRDRNNSSIIFEPNSSAAYFSSVQDKSQMKLSQENHSELKPFREKFSHRKHLDEQPFTFTTAALTGAVVFRIPKPIKLSMSRAVKTRPLMVGMPKNYLHKRLGLTPQPSFYVPKQRDQKVKAWKSLGPLNWVPIGLGPPRRLGAAKLVPVTTKTDSIELEVLQSDDTKHELCKVDTSEDLYEDLKDLHREFIKKCFRRVKNCLLMDAVPLERRINYKEDQCINFCGHHPYCQSVAYSKTMSICDIFDKRNGTGPIRTVNYVGTTYYEALNSVALDCWRDGLSSLFYTRAPTPAVLVDSQDISGEAADEDTRRQETKSFASKEPVMIAPKDNCDADQDVLLMKSVGFRIRHLGVIPLPQNSSETECVFSCLVNLARGHIPYQCTAASYSSLSGCLIYKSGSNAKGNGHLIPANSFNHYEKACISRPMVELCKGYPIIRQPQRVLLGFTALTMKAESLVECLELCFFDFEKNGRCKSIMYFYEEREDNCVLNTESAISQPQFLAEENDSLVDYASFENCVEESKKEVRHSSLRSQQYRQPERRKKPPQMVRGPFEFGGIEDSKRVTVMTTTTATLPPPSAPQRLVHLSVGGTKEISSTRQRVFMDSKVKRHHRPLLRTLYTDETLFN</sequence>
<feature type="compositionally biased region" description="Pro residues" evidence="1">
    <location>
        <begin position="325"/>
        <end position="341"/>
    </location>
</feature>
<dbReference type="PROSITE" id="PS50948">
    <property type="entry name" value="PAN"/>
    <property type="match status" value="3"/>
</dbReference>
<feature type="chain" id="PRO_5036308755" evidence="2">
    <location>
        <begin position="19"/>
        <end position="1108"/>
    </location>
</feature>
<accession>A0A1I7SAF2</accession>
<reference evidence="4" key="2">
    <citation type="submission" date="2020-09" db="EMBL/GenBank/DDBJ databases">
        <authorList>
            <person name="Kikuchi T."/>
        </authorList>
    </citation>
    <scope>NUCLEOTIDE SEQUENCE</scope>
    <source>
        <strain evidence="4">Ka4C1</strain>
    </source>
</reference>
<feature type="domain" description="Apple" evidence="3">
    <location>
        <begin position="678"/>
        <end position="753"/>
    </location>
</feature>
<keyword evidence="2" id="KW-0732">Signal</keyword>
<name>A0A1I7SAF2_BURXY</name>
<proteinExistence type="predicted"/>
<dbReference type="Proteomes" id="UP000095284">
    <property type="component" value="Unplaced"/>
</dbReference>
<keyword evidence="6" id="KW-1185">Reference proteome</keyword>
<protein>
    <submittedName>
        <fullName evidence="4">(pine wood nematode) hypothetical protein</fullName>
    </submittedName>
</protein>
<evidence type="ECO:0000313" key="6">
    <source>
        <dbReference type="Proteomes" id="UP000659654"/>
    </source>
</evidence>
<feature type="signal peptide" evidence="2">
    <location>
        <begin position="1"/>
        <end position="18"/>
    </location>
</feature>
<evidence type="ECO:0000259" key="3">
    <source>
        <dbReference type="PROSITE" id="PS50948"/>
    </source>
</evidence>
<feature type="region of interest" description="Disordered" evidence="1">
    <location>
        <begin position="322"/>
        <end position="376"/>
    </location>
</feature>
<organism evidence="5 7">
    <name type="scientific">Bursaphelenchus xylophilus</name>
    <name type="common">Pinewood nematode worm</name>
    <name type="synonym">Aphelenchoides xylophilus</name>
    <dbReference type="NCBI Taxonomy" id="6326"/>
    <lineage>
        <taxon>Eukaryota</taxon>
        <taxon>Metazoa</taxon>
        <taxon>Ecdysozoa</taxon>
        <taxon>Nematoda</taxon>
        <taxon>Chromadorea</taxon>
        <taxon>Rhabditida</taxon>
        <taxon>Tylenchina</taxon>
        <taxon>Tylenchomorpha</taxon>
        <taxon>Aphelenchoidea</taxon>
        <taxon>Aphelenchoididae</taxon>
        <taxon>Bursaphelenchus</taxon>
    </lineage>
</organism>
<dbReference type="EMBL" id="CAJFCV020000001">
    <property type="protein sequence ID" value="CAG9083966.1"/>
    <property type="molecule type" value="Genomic_DNA"/>
</dbReference>